<keyword evidence="4" id="KW-1185">Reference proteome</keyword>
<evidence type="ECO:0000313" key="4">
    <source>
        <dbReference type="Proteomes" id="UP000019184"/>
    </source>
</evidence>
<dbReference type="AlphaFoldDB" id="A0A7U7J612"/>
<feature type="compositionally biased region" description="Basic and acidic residues" evidence="1">
    <location>
        <begin position="84"/>
        <end position="97"/>
    </location>
</feature>
<proteinExistence type="predicted"/>
<evidence type="ECO:0000313" key="3">
    <source>
        <dbReference type="EMBL" id="CDH47501.1"/>
    </source>
</evidence>
<feature type="signal peptide" evidence="2">
    <location>
        <begin position="1"/>
        <end position="22"/>
    </location>
</feature>
<evidence type="ECO:0000256" key="1">
    <source>
        <dbReference type="SAM" id="MobiDB-lite"/>
    </source>
</evidence>
<feature type="region of interest" description="Disordered" evidence="1">
    <location>
        <begin position="55"/>
        <end position="97"/>
    </location>
</feature>
<gene>
    <name evidence="3" type="ORF">BN874_830054</name>
</gene>
<protein>
    <recommendedName>
        <fullName evidence="5">DUF4124 domain-containing protein</fullName>
    </recommendedName>
</protein>
<dbReference type="RefSeq" id="WP_034436553.1">
    <property type="nucleotide sequence ID" value="NZ_CBTK010000302.1"/>
</dbReference>
<accession>A0A7U7J612</accession>
<organism evidence="3 4">
    <name type="scientific">Candidatus Contendobacter odensis Run_B_J11</name>
    <dbReference type="NCBI Taxonomy" id="1400861"/>
    <lineage>
        <taxon>Bacteria</taxon>
        <taxon>Pseudomonadati</taxon>
        <taxon>Pseudomonadota</taxon>
        <taxon>Gammaproteobacteria</taxon>
        <taxon>Candidatus Competibacteraceae</taxon>
        <taxon>Candidatus Contendibacter</taxon>
    </lineage>
</organism>
<evidence type="ECO:0000256" key="2">
    <source>
        <dbReference type="SAM" id="SignalP"/>
    </source>
</evidence>
<dbReference type="OrthoDB" id="5974779at2"/>
<sequence>MKYENKGWTMLLLALLTAPALAANKCVEVSGRIFYQAAPCPASARGGDMALNANRTFSGQAQHSSTEAAATATTSNADSLINSEPDHNVSIEKDAEQ</sequence>
<comment type="caution">
    <text evidence="3">The sequence shown here is derived from an EMBL/GenBank/DDBJ whole genome shotgun (WGS) entry which is preliminary data.</text>
</comment>
<name>A0A7U7J612_9GAMM</name>
<dbReference type="EMBL" id="CBTK010000302">
    <property type="protein sequence ID" value="CDH47501.1"/>
    <property type="molecule type" value="Genomic_DNA"/>
</dbReference>
<dbReference type="Proteomes" id="UP000019184">
    <property type="component" value="Unassembled WGS sequence"/>
</dbReference>
<keyword evidence="2" id="KW-0732">Signal</keyword>
<feature type="compositionally biased region" description="Low complexity" evidence="1">
    <location>
        <begin position="64"/>
        <end position="79"/>
    </location>
</feature>
<feature type="chain" id="PRO_5031555033" description="DUF4124 domain-containing protein" evidence="2">
    <location>
        <begin position="23"/>
        <end position="97"/>
    </location>
</feature>
<evidence type="ECO:0008006" key="5">
    <source>
        <dbReference type="Google" id="ProtNLM"/>
    </source>
</evidence>
<reference evidence="3 4" key="1">
    <citation type="journal article" date="2014" name="ISME J.">
        <title>Candidatus Competibacter-lineage genomes retrieved from metagenomes reveal functional metabolic diversity.</title>
        <authorList>
            <person name="McIlroy S.J."/>
            <person name="Albertsen M."/>
            <person name="Andresen E.K."/>
            <person name="Saunders A.M."/>
            <person name="Kristiansen R."/>
            <person name="Stokholm-Bjerregaard M."/>
            <person name="Nielsen K.L."/>
            <person name="Nielsen P.H."/>
        </authorList>
    </citation>
    <scope>NUCLEOTIDE SEQUENCE [LARGE SCALE GENOMIC DNA]</scope>
    <source>
        <strain evidence="3 4">Run_B_J11</strain>
    </source>
</reference>